<dbReference type="OrthoDB" id="5727191at2"/>
<evidence type="ECO:0000313" key="1">
    <source>
        <dbReference type="EMBL" id="SDI95869.1"/>
    </source>
</evidence>
<reference evidence="2" key="1">
    <citation type="submission" date="2016-10" db="EMBL/GenBank/DDBJ databases">
        <authorList>
            <person name="Varghese N."/>
            <person name="Submissions S."/>
        </authorList>
    </citation>
    <scope>NUCLEOTIDE SEQUENCE [LARGE SCALE GENOMIC DNA]</scope>
    <source>
        <strain evidence="2">DSM 23317</strain>
    </source>
</reference>
<sequence length="776" mass="81331">MKRHKTNAITRTLGIALVGTAGLYCLVSPTTARADFFPQQLNQACMAEAAGFNLNCTANDIQVSQVTNITRPDGSPGPVECTLGGDAEFRADVTIVTTAKRRYDYTVYLPEGNWSPQEFNTSNTCSVLVGQDFTAPGEDLEDPGDMCADISKPPGSHLYTQQLITLNCVDEDQDGRAEFRYCAAWDNKADSTPVCDGTAATTPVPGTPSKCRCDEFNIDVFIKPDPPTINKSEGSPITRPEPGGDYTFTASFTNNSLTSIFIDSVADEIDVGGEGSFDVSLDLLNGATQTVDPTNTATAEGVYLKSLSASCAQPADIGNGAGELVSGATYSCTFTVTIVDRDLPNDQSPELYKDVIKVALTDKNGNPVVNGATCPADLSPIAGDHCSVLRTVDVTNLPPSITVSKTPSPDQVLEPGGDVTFDIVVTSTSGNYDDPLTLTSLMDTVFGDLNGVGTCATGGSFSLAAPYSCSFTETISGNAGDVHNNTVTAKATDNENDEAQNSDGATVNINDVPSIITLVKTADPIEVDETGDDPTVFRDVDFTFEFSVDAAGVDDVTFNSLTDTIFGTLTGECLVDTKNGSPIGSTPLSGFVLQPGEDASCTITKALQGDAGDVHNNVATIKGIDEDAQPVMDSDDATVTFLDTGLDMEQEFAAKMIAFVRITNGNVDTASITGVTIKGVNLVAGGGIPGQFEVQNDAGTSSYNPGDGPYAFCSTGVDILPGDTYECAFTLKLFPGFPPGDINFSATGANGLVFTYQDNEGNSVTTNVDMNVMTIE</sequence>
<dbReference type="EMBL" id="FNEM01000004">
    <property type="protein sequence ID" value="SDI95869.1"/>
    <property type="molecule type" value="Genomic_DNA"/>
</dbReference>
<accession>A0A1G8PTJ9</accession>
<dbReference type="Proteomes" id="UP000199527">
    <property type="component" value="Unassembled WGS sequence"/>
</dbReference>
<keyword evidence="2" id="KW-1185">Reference proteome</keyword>
<dbReference type="AlphaFoldDB" id="A0A1G8PTJ9"/>
<protein>
    <submittedName>
        <fullName evidence="1">Uncharacterized protein</fullName>
    </submittedName>
</protein>
<evidence type="ECO:0000313" key="2">
    <source>
        <dbReference type="Proteomes" id="UP000199527"/>
    </source>
</evidence>
<dbReference type="RefSeq" id="WP_090363698.1">
    <property type="nucleotide sequence ID" value="NZ_FNEM01000004.1"/>
</dbReference>
<organism evidence="1 2">
    <name type="scientific">Ferrimonas sediminum</name>
    <dbReference type="NCBI Taxonomy" id="718193"/>
    <lineage>
        <taxon>Bacteria</taxon>
        <taxon>Pseudomonadati</taxon>
        <taxon>Pseudomonadota</taxon>
        <taxon>Gammaproteobacteria</taxon>
        <taxon>Alteromonadales</taxon>
        <taxon>Ferrimonadaceae</taxon>
        <taxon>Ferrimonas</taxon>
    </lineage>
</organism>
<proteinExistence type="predicted"/>
<name>A0A1G8PTJ9_9GAMM</name>
<gene>
    <name evidence="1" type="ORF">SAMN04488540_10478</name>
</gene>